<gene>
    <name evidence="4" type="ORF">BA724_08445</name>
</gene>
<proteinExistence type="predicted"/>
<evidence type="ECO:0000313" key="5">
    <source>
        <dbReference type="Proteomes" id="UP000095658"/>
    </source>
</evidence>
<dbReference type="STRING" id="1714016.BA724_08445"/>
<dbReference type="CDD" id="cd02440">
    <property type="entry name" value="AdoMet_MTases"/>
    <property type="match status" value="1"/>
</dbReference>
<dbReference type="EMBL" id="MAMP01000022">
    <property type="protein sequence ID" value="OES44307.1"/>
    <property type="molecule type" value="Genomic_DNA"/>
</dbReference>
<protein>
    <submittedName>
        <fullName evidence="4">Methyltransferase</fullName>
    </submittedName>
</protein>
<keyword evidence="1 4" id="KW-0489">Methyltransferase</keyword>
<dbReference type="Gene3D" id="2.20.25.110">
    <property type="entry name" value="S-adenosyl-L-methionine-dependent methyltransferases"/>
    <property type="match status" value="1"/>
</dbReference>
<keyword evidence="5" id="KW-1185">Reference proteome</keyword>
<evidence type="ECO:0000256" key="2">
    <source>
        <dbReference type="ARBA" id="ARBA00022679"/>
    </source>
</evidence>
<evidence type="ECO:0000259" key="3">
    <source>
        <dbReference type="Pfam" id="PF13649"/>
    </source>
</evidence>
<dbReference type="OrthoDB" id="9811589at2"/>
<reference evidence="4 5" key="1">
    <citation type="submission" date="2016-06" db="EMBL/GenBank/DDBJ databases">
        <title>Domibacillus iocasae genome sequencing.</title>
        <authorList>
            <person name="Verma A."/>
            <person name="Pal Y."/>
            <person name="Ojha A.K."/>
            <person name="Krishnamurthi S."/>
        </authorList>
    </citation>
    <scope>NUCLEOTIDE SEQUENCE [LARGE SCALE GENOMIC DNA]</scope>
    <source>
        <strain evidence="4 5">DSM 29979</strain>
    </source>
</reference>
<dbReference type="GO" id="GO:0008168">
    <property type="term" value="F:methyltransferase activity"/>
    <property type="evidence" value="ECO:0007669"/>
    <property type="project" value="UniProtKB-KW"/>
</dbReference>
<dbReference type="SUPFAM" id="SSF53335">
    <property type="entry name" value="S-adenosyl-L-methionine-dependent methyltransferases"/>
    <property type="match status" value="1"/>
</dbReference>
<accession>A0A1E7DMJ4</accession>
<feature type="domain" description="Methyltransferase" evidence="3">
    <location>
        <begin position="36"/>
        <end position="130"/>
    </location>
</feature>
<evidence type="ECO:0000313" key="4">
    <source>
        <dbReference type="EMBL" id="OES44307.1"/>
    </source>
</evidence>
<dbReference type="InterPro" id="IPR041698">
    <property type="entry name" value="Methyltransf_25"/>
</dbReference>
<dbReference type="Pfam" id="PF13649">
    <property type="entry name" value="Methyltransf_25"/>
    <property type="match status" value="1"/>
</dbReference>
<dbReference type="RefSeq" id="WP_069938909.1">
    <property type="nucleotide sequence ID" value="NZ_MAMP01000022.1"/>
</dbReference>
<dbReference type="GO" id="GO:0032259">
    <property type="term" value="P:methylation"/>
    <property type="evidence" value="ECO:0007669"/>
    <property type="project" value="UniProtKB-KW"/>
</dbReference>
<comment type="caution">
    <text evidence="4">The sequence shown here is derived from an EMBL/GenBank/DDBJ whole genome shotgun (WGS) entry which is preliminary data.</text>
</comment>
<evidence type="ECO:0000256" key="1">
    <source>
        <dbReference type="ARBA" id="ARBA00022603"/>
    </source>
</evidence>
<dbReference type="Gene3D" id="3.40.50.150">
    <property type="entry name" value="Vaccinia Virus protein VP39"/>
    <property type="match status" value="1"/>
</dbReference>
<name>A0A1E7DMJ4_9BACI</name>
<dbReference type="InterPro" id="IPR029063">
    <property type="entry name" value="SAM-dependent_MTases_sf"/>
</dbReference>
<keyword evidence="2 4" id="KW-0808">Transferase</keyword>
<organism evidence="4 5">
    <name type="scientific">Domibacillus iocasae</name>
    <dbReference type="NCBI Taxonomy" id="1714016"/>
    <lineage>
        <taxon>Bacteria</taxon>
        <taxon>Bacillati</taxon>
        <taxon>Bacillota</taxon>
        <taxon>Bacilli</taxon>
        <taxon>Bacillales</taxon>
        <taxon>Bacillaceae</taxon>
        <taxon>Domibacillus</taxon>
    </lineage>
</organism>
<dbReference type="PANTHER" id="PTHR43861">
    <property type="entry name" value="TRANS-ACONITATE 2-METHYLTRANSFERASE-RELATED"/>
    <property type="match status" value="1"/>
</dbReference>
<dbReference type="Proteomes" id="UP000095658">
    <property type="component" value="Unassembled WGS sequence"/>
</dbReference>
<dbReference type="AlphaFoldDB" id="A0A1E7DMJ4"/>
<sequence>MSYSRFAAVYDALMQDAPYDEWEAYLRKEVKNGSLLDIGCGTGELAVRFARAGFHVTGIDLSDDMLAIAREKAEANNLTIPLFQQDMRELDSIGTFETAVIFCDSLNYLETEEDVKQTFQSVFNYLKDDGLFLFDVHSIYKINHIFLEQTFADAADDISFIWNAFPGEHRDSVEHELTFFVQSENGAYERFDELHHQRTFKPEDYADWLEEAGFHIEAITADFTNDAPSPQSERIFFKTKKSSR</sequence>
<dbReference type="PANTHER" id="PTHR43861:SF1">
    <property type="entry name" value="TRANS-ACONITATE 2-METHYLTRANSFERASE"/>
    <property type="match status" value="1"/>
</dbReference>